<dbReference type="RefSeq" id="WP_179940108.1">
    <property type="nucleotide sequence ID" value="NZ_JACBYF010000002.1"/>
</dbReference>
<keyword evidence="1" id="KW-0472">Membrane</keyword>
<dbReference type="EMBL" id="JACBYF010000002">
    <property type="protein sequence ID" value="NYS46850.1"/>
    <property type="molecule type" value="Genomic_DNA"/>
</dbReference>
<sequence>MKIYNYVCYFISSLIPLYFLFIANYTLFNIDVNKAIFYIICLLISFVLLIIIVYKRPTSIFVCNYKEILGCRKLNHKLNYLIILLYFYVFNELDFNIIILPIIYLAFILLLYKLDFKIENIVLYIFGFKKYIVRDKIVYSKKSIDEFSIEIKKNKYIQILEVNNNIYIEKKSYSMKKDYCM</sequence>
<keyword evidence="1" id="KW-1133">Transmembrane helix</keyword>
<evidence type="ECO:0000313" key="2">
    <source>
        <dbReference type="EMBL" id="NYS46850.1"/>
    </source>
</evidence>
<feature type="transmembrane region" description="Helical" evidence="1">
    <location>
        <begin position="36"/>
        <end position="54"/>
    </location>
</feature>
<reference evidence="2 3" key="1">
    <citation type="submission" date="2020-07" db="EMBL/GenBank/DDBJ databases">
        <title>MOT database genomes.</title>
        <authorList>
            <person name="Joseph S."/>
            <person name="Aduse-Opoku J."/>
            <person name="Hashim A."/>
            <person name="Wade W."/>
            <person name="Curtis M."/>
        </authorList>
    </citation>
    <scope>NUCLEOTIDE SEQUENCE [LARGE SCALE GENOMIC DNA]</scope>
    <source>
        <strain evidence="2 3">CIP 106318</strain>
    </source>
</reference>
<dbReference type="Proteomes" id="UP000531840">
    <property type="component" value="Unassembled WGS sequence"/>
</dbReference>
<feature type="transmembrane region" description="Helical" evidence="1">
    <location>
        <begin position="95"/>
        <end position="112"/>
    </location>
</feature>
<evidence type="ECO:0000313" key="3">
    <source>
        <dbReference type="Proteomes" id="UP000531840"/>
    </source>
</evidence>
<gene>
    <name evidence="2" type="ORF">HZY85_01395</name>
</gene>
<feature type="transmembrane region" description="Helical" evidence="1">
    <location>
        <begin position="74"/>
        <end position="89"/>
    </location>
</feature>
<keyword evidence="3" id="KW-1185">Reference proteome</keyword>
<accession>A0ABX2SXA6</accession>
<protein>
    <submittedName>
        <fullName evidence="2">Uncharacterized protein</fullName>
    </submittedName>
</protein>
<evidence type="ECO:0000256" key="1">
    <source>
        <dbReference type="SAM" id="Phobius"/>
    </source>
</evidence>
<proteinExistence type="predicted"/>
<name>A0ABX2SXA6_9BACL</name>
<feature type="transmembrane region" description="Helical" evidence="1">
    <location>
        <begin position="7"/>
        <end position="30"/>
    </location>
</feature>
<organism evidence="2 3">
    <name type="scientific">Gemelliphila palaticanis</name>
    <dbReference type="NCBI Taxonomy" id="81950"/>
    <lineage>
        <taxon>Bacteria</taxon>
        <taxon>Bacillati</taxon>
        <taxon>Bacillota</taxon>
        <taxon>Bacilli</taxon>
        <taxon>Bacillales</taxon>
        <taxon>Gemellaceae</taxon>
        <taxon>Gemelliphila</taxon>
    </lineage>
</organism>
<comment type="caution">
    <text evidence="2">The sequence shown here is derived from an EMBL/GenBank/DDBJ whole genome shotgun (WGS) entry which is preliminary data.</text>
</comment>
<keyword evidence="1" id="KW-0812">Transmembrane</keyword>